<accession>A0A8S1KQ57</accession>
<feature type="compositionally biased region" description="Low complexity" evidence="1">
    <location>
        <begin position="1"/>
        <end position="16"/>
    </location>
</feature>
<dbReference type="Proteomes" id="UP000688137">
    <property type="component" value="Unassembled WGS sequence"/>
</dbReference>
<organism evidence="2 3">
    <name type="scientific">Paramecium primaurelia</name>
    <dbReference type="NCBI Taxonomy" id="5886"/>
    <lineage>
        <taxon>Eukaryota</taxon>
        <taxon>Sar</taxon>
        <taxon>Alveolata</taxon>
        <taxon>Ciliophora</taxon>
        <taxon>Intramacronucleata</taxon>
        <taxon>Oligohymenophorea</taxon>
        <taxon>Peniculida</taxon>
        <taxon>Parameciidae</taxon>
        <taxon>Paramecium</taxon>
    </lineage>
</organism>
<gene>
    <name evidence="2" type="ORF">PPRIM_AZ9-3.1.T0250174</name>
</gene>
<feature type="region of interest" description="Disordered" evidence="1">
    <location>
        <begin position="49"/>
        <end position="77"/>
    </location>
</feature>
<name>A0A8S1KQ57_PARPR</name>
<dbReference type="EMBL" id="CAJJDM010000023">
    <property type="protein sequence ID" value="CAD8056997.1"/>
    <property type="molecule type" value="Genomic_DNA"/>
</dbReference>
<proteinExistence type="predicted"/>
<keyword evidence="3" id="KW-1185">Reference proteome</keyword>
<dbReference type="OMA" id="RRPHKLM"/>
<evidence type="ECO:0000313" key="3">
    <source>
        <dbReference type="Proteomes" id="UP000688137"/>
    </source>
</evidence>
<reference evidence="2" key="1">
    <citation type="submission" date="2021-01" db="EMBL/GenBank/DDBJ databases">
        <authorList>
            <consortium name="Genoscope - CEA"/>
            <person name="William W."/>
        </authorList>
    </citation>
    <scope>NUCLEOTIDE SEQUENCE</scope>
</reference>
<feature type="region of interest" description="Disordered" evidence="1">
    <location>
        <begin position="1"/>
        <end position="37"/>
    </location>
</feature>
<feature type="compositionally biased region" description="Basic and acidic residues" evidence="1">
    <location>
        <begin position="18"/>
        <end position="34"/>
    </location>
</feature>
<comment type="caution">
    <text evidence="2">The sequence shown here is derived from an EMBL/GenBank/DDBJ whole genome shotgun (WGS) entry which is preliminary data.</text>
</comment>
<protein>
    <submittedName>
        <fullName evidence="2">Uncharacterized protein</fullName>
    </submittedName>
</protein>
<dbReference type="AlphaFoldDB" id="A0A8S1KQ57"/>
<sequence>MQSKAIQQFVQKQLQQQRKKEEKPKIEKETTIDRRPHKLMRQIKKKILKKPKQIVKQQKQQPKKHKPIKAQQNQVDQNYVVYKPNEKIMSRLKHYL</sequence>
<evidence type="ECO:0000256" key="1">
    <source>
        <dbReference type="SAM" id="MobiDB-lite"/>
    </source>
</evidence>
<evidence type="ECO:0000313" key="2">
    <source>
        <dbReference type="EMBL" id="CAD8056997.1"/>
    </source>
</evidence>